<sequence>MSSKSTPRVILITGSSSGFGKLLVEVALANGDNVVATLRKPEVLKELQDQTPADRLLVLKLDVTKREDIINAFAKAKEKFGRVDAVYNNAGYAMNSAIETTPDDAARAIFETNFWGAVHVSQEAVRFFREENPSGAGGRLVVVNSLAGLIGIPVVGFYSASKFALEGITHALAGEIDPNWNIKITIVEPGNFRTRGSNPAETTLIPFPESYSAPTTGLSQVMAKITAHAGPGVKTGDARKGIQKMYDLLSLENPPIRLFLGAEAHLAMVRAHLDSIIADLEAYQSWSADLLED</sequence>
<accession>A0ACB8TWW3</accession>
<reference evidence="1" key="1">
    <citation type="journal article" date="2021" name="Environ. Microbiol.">
        <title>Gene family expansions and transcriptome signatures uncover fungal adaptations to wood decay.</title>
        <authorList>
            <person name="Hage H."/>
            <person name="Miyauchi S."/>
            <person name="Viragh M."/>
            <person name="Drula E."/>
            <person name="Min B."/>
            <person name="Chaduli D."/>
            <person name="Navarro D."/>
            <person name="Favel A."/>
            <person name="Norest M."/>
            <person name="Lesage-Meessen L."/>
            <person name="Balint B."/>
            <person name="Merenyi Z."/>
            <person name="de Eugenio L."/>
            <person name="Morin E."/>
            <person name="Martinez A.T."/>
            <person name="Baldrian P."/>
            <person name="Stursova M."/>
            <person name="Martinez M.J."/>
            <person name="Novotny C."/>
            <person name="Magnuson J.K."/>
            <person name="Spatafora J.W."/>
            <person name="Maurice S."/>
            <person name="Pangilinan J."/>
            <person name="Andreopoulos W."/>
            <person name="LaButti K."/>
            <person name="Hundley H."/>
            <person name="Na H."/>
            <person name="Kuo A."/>
            <person name="Barry K."/>
            <person name="Lipzen A."/>
            <person name="Henrissat B."/>
            <person name="Riley R."/>
            <person name="Ahrendt S."/>
            <person name="Nagy L.G."/>
            <person name="Grigoriev I.V."/>
            <person name="Martin F."/>
            <person name="Rosso M.N."/>
        </authorList>
    </citation>
    <scope>NUCLEOTIDE SEQUENCE</scope>
    <source>
        <strain evidence="1">CBS 384.51</strain>
    </source>
</reference>
<name>A0ACB8TWW3_9APHY</name>
<proteinExistence type="predicted"/>
<organism evidence="1 2">
    <name type="scientific">Irpex rosettiformis</name>
    <dbReference type="NCBI Taxonomy" id="378272"/>
    <lineage>
        <taxon>Eukaryota</taxon>
        <taxon>Fungi</taxon>
        <taxon>Dikarya</taxon>
        <taxon>Basidiomycota</taxon>
        <taxon>Agaricomycotina</taxon>
        <taxon>Agaricomycetes</taxon>
        <taxon>Polyporales</taxon>
        <taxon>Irpicaceae</taxon>
        <taxon>Irpex</taxon>
    </lineage>
</organism>
<gene>
    <name evidence="1" type="ORF">BDY19DRAFT_355629</name>
</gene>
<keyword evidence="2" id="KW-1185">Reference proteome</keyword>
<evidence type="ECO:0000313" key="1">
    <source>
        <dbReference type="EMBL" id="KAI0086339.1"/>
    </source>
</evidence>
<protein>
    <submittedName>
        <fullName evidence="1">NAD-P-binding protein</fullName>
    </submittedName>
</protein>
<dbReference type="EMBL" id="MU274924">
    <property type="protein sequence ID" value="KAI0086339.1"/>
    <property type="molecule type" value="Genomic_DNA"/>
</dbReference>
<dbReference type="Proteomes" id="UP001055072">
    <property type="component" value="Unassembled WGS sequence"/>
</dbReference>
<evidence type="ECO:0000313" key="2">
    <source>
        <dbReference type="Proteomes" id="UP001055072"/>
    </source>
</evidence>
<comment type="caution">
    <text evidence="1">The sequence shown here is derived from an EMBL/GenBank/DDBJ whole genome shotgun (WGS) entry which is preliminary data.</text>
</comment>